<gene>
    <name evidence="1" type="ORF">MNB_SV-6-725</name>
</gene>
<proteinExistence type="predicted"/>
<accession>A0A1W1BMP3</accession>
<protein>
    <submittedName>
        <fullName evidence="1">Uncharacterized protein</fullName>
    </submittedName>
</protein>
<name>A0A1W1BMP3_9ZZZZ</name>
<dbReference type="EMBL" id="FPHC01000035">
    <property type="protein sequence ID" value="SFV54741.1"/>
    <property type="molecule type" value="Genomic_DNA"/>
</dbReference>
<dbReference type="AlphaFoldDB" id="A0A1W1BMP3"/>
<evidence type="ECO:0000313" key="1">
    <source>
        <dbReference type="EMBL" id="SFV54741.1"/>
    </source>
</evidence>
<reference evidence="1" key="1">
    <citation type="submission" date="2016-10" db="EMBL/GenBank/DDBJ databases">
        <authorList>
            <person name="de Groot N.N."/>
        </authorList>
    </citation>
    <scope>NUCLEOTIDE SEQUENCE</scope>
</reference>
<organism evidence="1">
    <name type="scientific">hydrothermal vent metagenome</name>
    <dbReference type="NCBI Taxonomy" id="652676"/>
    <lineage>
        <taxon>unclassified sequences</taxon>
        <taxon>metagenomes</taxon>
        <taxon>ecological metagenomes</taxon>
    </lineage>
</organism>
<sequence length="39" mass="4883">MAVEVQTKQHFYCNILKKIAQKRHYILWLTTPKWRLHCR</sequence>